<name>A0A5R9IEW9_9GAMM</name>
<organism evidence="1 2">
    <name type="scientific">Thalassotalea litorea</name>
    <dbReference type="NCBI Taxonomy" id="2020715"/>
    <lineage>
        <taxon>Bacteria</taxon>
        <taxon>Pseudomonadati</taxon>
        <taxon>Pseudomonadota</taxon>
        <taxon>Gammaproteobacteria</taxon>
        <taxon>Alteromonadales</taxon>
        <taxon>Colwelliaceae</taxon>
        <taxon>Thalassotalea</taxon>
    </lineage>
</organism>
<comment type="caution">
    <text evidence="1">The sequence shown here is derived from an EMBL/GenBank/DDBJ whole genome shotgun (WGS) entry which is preliminary data.</text>
</comment>
<reference evidence="1 2" key="1">
    <citation type="submission" date="2019-05" db="EMBL/GenBank/DDBJ databases">
        <title>Genome sequences of Thalassotalea litorea 1K03283.</title>
        <authorList>
            <person name="Zhang D."/>
        </authorList>
    </citation>
    <scope>NUCLEOTIDE SEQUENCE [LARGE SCALE GENOMIC DNA]</scope>
    <source>
        <strain evidence="1 2">MCCC 1K03283</strain>
    </source>
</reference>
<dbReference type="RefSeq" id="WP_138321367.1">
    <property type="nucleotide sequence ID" value="NZ_VCBC01000019.1"/>
</dbReference>
<protein>
    <recommendedName>
        <fullName evidence="3">Fis family transcriptional regulator</fullName>
    </recommendedName>
</protein>
<keyword evidence="2" id="KW-1185">Reference proteome</keyword>
<accession>A0A5R9IEW9</accession>
<proteinExistence type="predicted"/>
<dbReference type="Proteomes" id="UP000307790">
    <property type="component" value="Unassembled WGS sequence"/>
</dbReference>
<evidence type="ECO:0000313" key="2">
    <source>
        <dbReference type="Proteomes" id="UP000307790"/>
    </source>
</evidence>
<dbReference type="AlphaFoldDB" id="A0A5R9IEW9"/>
<evidence type="ECO:0008006" key="3">
    <source>
        <dbReference type="Google" id="ProtNLM"/>
    </source>
</evidence>
<sequence>MRKTDKKLDNEIRKALTQACEIALEQHTGFQWLTHIVNYDNFPASLRVICVFATNQQLLAANKTEITNLITTKLGSINVPLKTPSKHISFDSEENCSVNHNGKWGDRLH</sequence>
<dbReference type="EMBL" id="VCBC01000019">
    <property type="protein sequence ID" value="TLU61104.1"/>
    <property type="molecule type" value="Genomic_DNA"/>
</dbReference>
<gene>
    <name evidence="1" type="ORF">FE810_15650</name>
</gene>
<evidence type="ECO:0000313" key="1">
    <source>
        <dbReference type="EMBL" id="TLU61104.1"/>
    </source>
</evidence>
<dbReference type="OrthoDB" id="6996126at2"/>